<evidence type="ECO:0000313" key="3">
    <source>
        <dbReference type="EMBL" id="PSM40367.1"/>
    </source>
</evidence>
<comment type="caution">
    <text evidence="3">The sequence shown here is derived from an EMBL/GenBank/DDBJ whole genome shotgun (WGS) entry which is preliminary data.</text>
</comment>
<keyword evidence="4" id="KW-1185">Reference proteome</keyword>
<reference evidence="3 4" key="1">
    <citation type="submission" date="2018-03" db="EMBL/GenBank/DDBJ databases">
        <title>Streptomyces dioscori sp. nov., a novel endophytic actinobacterium isolated from bulbil of Dioscorea bulbifera L.</title>
        <authorList>
            <person name="Zhikuan W."/>
        </authorList>
    </citation>
    <scope>NUCLEOTIDE SEQUENCE [LARGE SCALE GENOMIC DNA]</scope>
    <source>
        <strain evidence="3 4">A217</strain>
    </source>
</reference>
<evidence type="ECO:0000313" key="4">
    <source>
        <dbReference type="Proteomes" id="UP000240429"/>
    </source>
</evidence>
<dbReference type="InterPro" id="IPR009057">
    <property type="entry name" value="Homeodomain-like_sf"/>
</dbReference>
<dbReference type="EMBL" id="PYBJ01000019">
    <property type="protein sequence ID" value="PSM40367.1"/>
    <property type="molecule type" value="Genomic_DNA"/>
</dbReference>
<accession>A0A2P8Q287</accession>
<name>A0A2P8Q287_9ACTN</name>
<gene>
    <name evidence="3" type="ORF">C6Y14_27135</name>
</gene>
<sequence>MTSSALEQRTRPTSPPRADRTRLAVVKCAERLHAERGVNGASLREISVVAGQRNTGAVRYHFGSKAGLPSAVFEHRMRHANTLR</sequence>
<feature type="domain" description="HTH tetR-type" evidence="2">
    <location>
        <begin position="29"/>
        <end position="68"/>
    </location>
</feature>
<dbReference type="AlphaFoldDB" id="A0A2P8Q287"/>
<dbReference type="Proteomes" id="UP000240429">
    <property type="component" value="Unassembled WGS sequence"/>
</dbReference>
<dbReference type="GO" id="GO:0003677">
    <property type="term" value="F:DNA binding"/>
    <property type="evidence" value="ECO:0007669"/>
    <property type="project" value="UniProtKB-KW"/>
</dbReference>
<dbReference type="Pfam" id="PF00440">
    <property type="entry name" value="TetR_N"/>
    <property type="match status" value="1"/>
</dbReference>
<dbReference type="RefSeq" id="WP_107019447.1">
    <property type="nucleotide sequence ID" value="NZ_KZ679048.1"/>
</dbReference>
<dbReference type="OrthoDB" id="2356263at2"/>
<dbReference type="Gene3D" id="1.10.357.10">
    <property type="entry name" value="Tetracycline Repressor, domain 2"/>
    <property type="match status" value="1"/>
</dbReference>
<proteinExistence type="predicted"/>
<protein>
    <recommendedName>
        <fullName evidence="2">HTH tetR-type domain-containing protein</fullName>
    </recommendedName>
</protein>
<evidence type="ECO:0000259" key="2">
    <source>
        <dbReference type="Pfam" id="PF00440"/>
    </source>
</evidence>
<keyword evidence="1" id="KW-0238">DNA-binding</keyword>
<dbReference type="SUPFAM" id="SSF46689">
    <property type="entry name" value="Homeodomain-like"/>
    <property type="match status" value="1"/>
</dbReference>
<evidence type="ECO:0000256" key="1">
    <source>
        <dbReference type="ARBA" id="ARBA00023125"/>
    </source>
</evidence>
<dbReference type="InterPro" id="IPR001647">
    <property type="entry name" value="HTH_TetR"/>
</dbReference>
<organism evidence="3 4">
    <name type="scientific">Streptomyces dioscori</name>
    <dbReference type="NCBI Taxonomy" id="2109333"/>
    <lineage>
        <taxon>Bacteria</taxon>
        <taxon>Bacillati</taxon>
        <taxon>Actinomycetota</taxon>
        <taxon>Actinomycetes</taxon>
        <taxon>Kitasatosporales</taxon>
        <taxon>Streptomycetaceae</taxon>
        <taxon>Streptomyces</taxon>
        <taxon>Streptomyces aurantiacus group</taxon>
    </lineage>
</organism>